<dbReference type="GO" id="GO:0030497">
    <property type="term" value="P:fatty acid elongation"/>
    <property type="evidence" value="ECO:0007669"/>
    <property type="project" value="TreeGrafter"/>
</dbReference>
<dbReference type="InterPro" id="IPR057326">
    <property type="entry name" value="KR_dom"/>
</dbReference>
<dbReference type="PANTHER" id="PTHR42760">
    <property type="entry name" value="SHORT-CHAIN DEHYDROGENASES/REDUCTASES FAMILY MEMBER"/>
    <property type="match status" value="1"/>
</dbReference>
<dbReference type="NCBIfam" id="NF005559">
    <property type="entry name" value="PRK07231.1"/>
    <property type="match status" value="1"/>
</dbReference>
<dbReference type="CDD" id="cd05233">
    <property type="entry name" value="SDR_c"/>
    <property type="match status" value="1"/>
</dbReference>
<dbReference type="SMART" id="SM00822">
    <property type="entry name" value="PKS_KR"/>
    <property type="match status" value="1"/>
</dbReference>
<dbReference type="PRINTS" id="PR00081">
    <property type="entry name" value="GDHRDH"/>
</dbReference>
<dbReference type="Pfam" id="PF13561">
    <property type="entry name" value="adh_short_C2"/>
    <property type="match status" value="1"/>
</dbReference>
<comment type="similarity">
    <text evidence="1">Belongs to the short-chain dehydrogenases/reductases (SDR) family.</text>
</comment>
<dbReference type="PROSITE" id="PS00061">
    <property type="entry name" value="ADH_SHORT"/>
    <property type="match status" value="1"/>
</dbReference>
<proteinExistence type="inferred from homology"/>
<dbReference type="GO" id="GO:0016616">
    <property type="term" value="F:oxidoreductase activity, acting on the CH-OH group of donors, NAD or NADP as acceptor"/>
    <property type="evidence" value="ECO:0007669"/>
    <property type="project" value="UniProtKB-ARBA"/>
</dbReference>
<dbReference type="Proteomes" id="UP000077563">
    <property type="component" value="Unassembled WGS sequence"/>
</dbReference>
<accession>A0A9X5QKR8</accession>
<evidence type="ECO:0000259" key="2">
    <source>
        <dbReference type="SMART" id="SM00822"/>
    </source>
</evidence>
<evidence type="ECO:0000256" key="1">
    <source>
        <dbReference type="ARBA" id="ARBA00006484"/>
    </source>
</evidence>
<protein>
    <submittedName>
        <fullName evidence="3">Short-chain dehydrogenase</fullName>
    </submittedName>
</protein>
<dbReference type="PANTHER" id="PTHR42760:SF135">
    <property type="entry name" value="BLL7886 PROTEIN"/>
    <property type="match status" value="1"/>
</dbReference>
<name>A0A9X5QKR8_PSEMA</name>
<sequence>MLLKGKTAIITGAASLKGIGWATAKCFVENGARVALLDLDRSAIDTAAAELGNGCIGLQCDVRSADACQRAVDAVIDAFGHVDILINNAGVSQPFKLMDSALEDYDLVMDVSLRGAFNMSRALVPHLRAQRSGAIVNMGSVAAQRGGGVLGGPHYAAAKGGAQTLAKAMARELASDGIRVNAIAPGLVDTELLIGKLTDEGRQAALNATPLGRLAIPKDIADACLFLSSDLSSYVTGVVLDVNGGLHIH</sequence>
<dbReference type="AlphaFoldDB" id="A0A9X5QKR8"/>
<comment type="caution">
    <text evidence="3">The sequence shown here is derived from an EMBL/GenBank/DDBJ whole genome shotgun (WGS) entry which is preliminary data.</text>
</comment>
<reference evidence="3 4" key="1">
    <citation type="submission" date="2015-09" db="EMBL/GenBank/DDBJ databases">
        <title>Genome sequence of Pseudomonas marginalis ICMP 3553.</title>
        <authorList>
            <person name="Visnovsky S."/>
            <person name="Lu A."/>
            <person name="Panda P."/>
            <person name="Pitman A."/>
        </authorList>
    </citation>
    <scope>NUCLEOTIDE SEQUENCE [LARGE SCALE GENOMIC DNA]</scope>
    <source>
        <strain evidence="3 4">ICMP 3553</strain>
    </source>
</reference>
<dbReference type="RefSeq" id="WP_064053036.1">
    <property type="nucleotide sequence ID" value="NZ_LKEG01000032.1"/>
</dbReference>
<dbReference type="InterPro" id="IPR002347">
    <property type="entry name" value="SDR_fam"/>
</dbReference>
<gene>
    <name evidence="3" type="ORF">AO064_23795</name>
</gene>
<evidence type="ECO:0000313" key="4">
    <source>
        <dbReference type="Proteomes" id="UP000077563"/>
    </source>
</evidence>
<dbReference type="EMBL" id="LKEG01000032">
    <property type="protein sequence ID" value="OAJ49629.1"/>
    <property type="molecule type" value="Genomic_DNA"/>
</dbReference>
<dbReference type="SUPFAM" id="SSF51735">
    <property type="entry name" value="NAD(P)-binding Rossmann-fold domains"/>
    <property type="match status" value="1"/>
</dbReference>
<evidence type="ECO:0000313" key="3">
    <source>
        <dbReference type="EMBL" id="OAJ49629.1"/>
    </source>
</evidence>
<organism evidence="3 4">
    <name type="scientific">Pseudomonas marginalis</name>
    <name type="common">Pseudomonas panacis</name>
    <dbReference type="NCBI Taxonomy" id="298"/>
    <lineage>
        <taxon>Bacteria</taxon>
        <taxon>Pseudomonadati</taxon>
        <taxon>Pseudomonadota</taxon>
        <taxon>Gammaproteobacteria</taxon>
        <taxon>Pseudomonadales</taxon>
        <taxon>Pseudomonadaceae</taxon>
        <taxon>Pseudomonas</taxon>
    </lineage>
</organism>
<dbReference type="FunFam" id="3.40.50.720:FF:000084">
    <property type="entry name" value="Short-chain dehydrogenase reductase"/>
    <property type="match status" value="1"/>
</dbReference>
<dbReference type="Gene3D" id="3.40.50.720">
    <property type="entry name" value="NAD(P)-binding Rossmann-like Domain"/>
    <property type="match status" value="1"/>
</dbReference>
<dbReference type="InterPro" id="IPR020904">
    <property type="entry name" value="Sc_DH/Rdtase_CS"/>
</dbReference>
<dbReference type="InterPro" id="IPR036291">
    <property type="entry name" value="NAD(P)-bd_dom_sf"/>
</dbReference>
<dbReference type="PRINTS" id="PR00080">
    <property type="entry name" value="SDRFAMILY"/>
</dbReference>
<feature type="domain" description="Ketoreductase" evidence="2">
    <location>
        <begin position="6"/>
        <end position="186"/>
    </location>
</feature>